<dbReference type="InterPro" id="IPR001650">
    <property type="entry name" value="Helicase_C-like"/>
</dbReference>
<evidence type="ECO:0000256" key="2">
    <source>
        <dbReference type="ARBA" id="ARBA00022679"/>
    </source>
</evidence>
<feature type="domain" description="Helicase ATP-binding" evidence="6">
    <location>
        <begin position="819"/>
        <end position="1106"/>
    </location>
</feature>
<gene>
    <name evidence="8" type="ORF">VMF7928_04415</name>
</gene>
<evidence type="ECO:0000256" key="3">
    <source>
        <dbReference type="ARBA" id="ARBA00022801"/>
    </source>
</evidence>
<keyword evidence="2" id="KW-0808">Transferase</keyword>
<evidence type="ECO:0000256" key="5">
    <source>
        <dbReference type="SAM" id="Coils"/>
    </source>
</evidence>
<dbReference type="Gene3D" id="3.40.50.150">
    <property type="entry name" value="Vaccinia Virus protein VP39"/>
    <property type="match status" value="1"/>
</dbReference>
<proteinExistence type="predicted"/>
<evidence type="ECO:0000313" key="9">
    <source>
        <dbReference type="Proteomes" id="UP000838748"/>
    </source>
</evidence>
<organism evidence="8 9">
    <name type="scientific">Vibrio marisflavi CECT 7928</name>
    <dbReference type="NCBI Taxonomy" id="634439"/>
    <lineage>
        <taxon>Bacteria</taxon>
        <taxon>Pseudomonadati</taxon>
        <taxon>Pseudomonadota</taxon>
        <taxon>Gammaproteobacteria</taxon>
        <taxon>Vibrionales</taxon>
        <taxon>Vibrionaceae</taxon>
        <taxon>Vibrio</taxon>
    </lineage>
</organism>
<dbReference type="CDD" id="cd02440">
    <property type="entry name" value="AdoMet_MTases"/>
    <property type="match status" value="1"/>
</dbReference>
<dbReference type="PROSITE" id="PS51192">
    <property type="entry name" value="HELICASE_ATP_BIND_1"/>
    <property type="match status" value="1"/>
</dbReference>
<dbReference type="PANTHER" id="PTHR45766">
    <property type="entry name" value="DNA ANNEALING HELICASE AND ENDONUCLEASE ZRANB3 FAMILY MEMBER"/>
    <property type="match status" value="1"/>
</dbReference>
<sequence length="2211" mass="246692">MGINFKNDIRKAASFSELVALFERFLVLDISDTRKGKTRVKANDLAVHILKRVDGDYSKISDEERLMLRNYTGWGGIGGSTNEYYTPKWVAQATWDALSAYGFENGSVLEPAAGVGVFSETKPKGTLVTSIEMDKTSSAINQILHPDDHVINSGFEQVASDPDIEGFDLVIGNPPYGARGESAMKDSEYKSIKDADQYFVTRSIDKAKAGGLIALVLPTRIVDKKSLRKWRLSLSMKAEFLGAHRLPTGTFADTSVVTDFVIWRKHTEEAKDKIDNAGADLLKSSSVLWDTWIDGKWFDRDGKRFINGEQSVQGTGRFARKIVDRGNRSNEQIAKAISHKFDTRIAWDELDTVEPVSDKYGEGDTRIHNGKQMIMENGEWVAFPDAAKTGKVDKATYGAEHTSEVRALTGSYHSMSTLTVSQALKLSEDYSYLCEPQFKKLIREVEKVKPQYRDHAFQGIIAGKRIKTLSSMVAAGDENEDFQTEQFRKQLAEDIIDLKAKFGSRVSGIDGVDASLLSDWHSYRSSIDKNGKVSDLLKGSLRVEATRQYNNADIGDVLHFCSRELAKTSVTIEDIRAYYKSPLNDLDDDALLDQLAAMEGVAVNNDGTISAIHHATSGHITSKIKLLTDMLSATESEAVKANIQRQMDLIEKKRKTISLNKVHMKLTDKWIPRHVLLEFLHDQGYAHFQLGSFTTDEDGFEDFEVSDQGTTFTGYRWRDGKKINKEDESFERQIESYLNTGAVRGGADNAGKAVVRERIRNLDKEFSAWAATSEHADSLENDYNNKFNSWIEPEHDDTALNLEGVSGAVELMPYQNTTIRKHSADGNGILALGTGLGKTLTGLGLIAHNLQTKKASRVAIVVPKSVLENWFYESDLFFGEENLGDKVFIGLDVEKDENGKILREAELDDDGNKKLDKQGNPILRAKLKVDTNGKKIAKQLHDLTQSNARVVVMTKDVYNRIPLKDSTISENVMDMVDAGLVAKSNKYVKIATNHREAEKNAKFKAKHADDGTKKNETLPYFEDLLFDNVMVDEAHDFRNSYKGGGYGNRLAFLPNAAQADRALDMQIKNNHIKSRNDGKGVYMLTATPTVNSPVDAFNMLNQILPPDVFAKMGIVDSDDFIRLFGRTGETAVTKLSGSVETKEALLGFQNLQALRSVFGRYVTSKNIQDVASDVHIPDLDTATSYVDMSDEQKEIYEELRHRADALSNPDEPENKDIIEEHPDDTVFGLIRKMDQACTDMDLYNQVITYRFAKSKFKAVQGLLENLPQTIRVKREQRDEAGETVIDAKGKAKMETVDVPVEHDLSIKGKFAELVLTQELDGKFSALADKAKLKFTHPVSPKYAKFLENAKEVYLAGGKQLVFTEEKTQHIKIARIIADYVGCKLSEIGILNSDTVAGKKGSKATEDDESDGLEGLAKAYNSGRYKFMVLNKKGEVGINLHHGTTDIHHLTLPWTPSSLTQRNGRGARVGSKAKKVNVHYYAGKGSFDAFRISTIERKAKWISDLFNGDDDSVDNGNMDDGSETAIMLAADPEQAKARIEQAKKERERKIKQEMQRVSGINVSKYIKATIAAKADTAQLSDDIKELSVQIEKQQTEVENWKSRADGQVGNSWEAKRFREEKDKLFKLQQYRIKAQKTIEQSKSAAQTMKRLKPAIQQSIDDGTLSGYEDIFTNAANYATKNGVVVRKGFTYKAKASSSWSNDAPEDDIVITITDIDRVKSLVSGILQSKNDDVSVKGSFKKIPIEKCYELADVNQSEAELEALAAGGVPLHQIANTFDRETFFKYAAEGKFKKYGMDSSPLIKTVDGKFKTQYGMDLKDGATLVYPDPTDKTVTNAMLKQLVKSYEDIGRDQLISELHRQFFLGRDWEQQVIDAGTQASTEDVLTRVNLELSQYETSHQDDYEQALRTSAGMYFDSHPYVKAASTHIDNLKWSGYTNRKEIRKTALGVFGDYKADLREKATAHRQELMDTAFAAYTDLVSNDPSRLKRLEGIVPLIRKYKAGHAFIKALRPLYDSNDSVALIEVAADLSVLKRSDFTNGDGLALLSGHELNTILYKWESAFNYYRSDVLQEIDEILSKHSAPASEVPLTERQQAKISELNNGNIDNLESLGDKLSELNIVLKPVTEDLAWKSKRGRKTFSSAIPAYSKFALQDLNGKSGALGTCFAGRANRENKDTYKATYGADASSQFAGSWWFIDSKCDLDALYTLLNNA</sequence>
<dbReference type="PROSITE" id="PS51194">
    <property type="entry name" value="HELICASE_CTER"/>
    <property type="match status" value="1"/>
</dbReference>
<dbReference type="PROSITE" id="PS00092">
    <property type="entry name" value="N6_MTASE"/>
    <property type="match status" value="1"/>
</dbReference>
<accession>A0ABM9A9S1</accession>
<dbReference type="Pfam" id="PF07669">
    <property type="entry name" value="Eco57I"/>
    <property type="match status" value="1"/>
</dbReference>
<protein>
    <recommendedName>
        <fullName evidence="10">Site-specific DNA-methyltransferase (adenine-specific)</fullName>
    </recommendedName>
</protein>
<dbReference type="Proteomes" id="UP000838748">
    <property type="component" value="Unassembled WGS sequence"/>
</dbReference>
<keyword evidence="3" id="KW-0378">Hydrolase</keyword>
<dbReference type="InterPro" id="IPR029063">
    <property type="entry name" value="SAM-dependent_MTases_sf"/>
</dbReference>
<reference evidence="8" key="1">
    <citation type="submission" date="2021-11" db="EMBL/GenBank/DDBJ databases">
        <authorList>
            <person name="Rodrigo-Torres L."/>
            <person name="Arahal R. D."/>
            <person name="Lucena T."/>
        </authorList>
    </citation>
    <scope>NUCLEOTIDE SEQUENCE</scope>
    <source>
        <strain evidence="8">CECT 7928</strain>
    </source>
</reference>
<dbReference type="RefSeq" id="WP_237363997.1">
    <property type="nucleotide sequence ID" value="NZ_CAKLDM010000004.1"/>
</dbReference>
<dbReference type="InterPro" id="IPR014001">
    <property type="entry name" value="Helicase_ATP-bd"/>
</dbReference>
<evidence type="ECO:0000259" key="6">
    <source>
        <dbReference type="PROSITE" id="PS51192"/>
    </source>
</evidence>
<evidence type="ECO:0008006" key="10">
    <source>
        <dbReference type="Google" id="ProtNLM"/>
    </source>
</evidence>
<feature type="domain" description="Helicase C-terminal" evidence="7">
    <location>
        <begin position="1348"/>
        <end position="1516"/>
    </location>
</feature>
<feature type="coiled-coil region" evidence="5">
    <location>
        <begin position="1535"/>
        <end position="1602"/>
    </location>
</feature>
<evidence type="ECO:0000313" key="8">
    <source>
        <dbReference type="EMBL" id="CAH0543130.1"/>
    </source>
</evidence>
<name>A0ABM9A9S1_9VIBR</name>
<dbReference type="PANTHER" id="PTHR45766:SF6">
    <property type="entry name" value="SWI_SNF-RELATED MATRIX-ASSOCIATED ACTIN-DEPENDENT REGULATOR OF CHROMATIN SUBFAMILY A-LIKE PROTEIN 1"/>
    <property type="match status" value="1"/>
</dbReference>
<dbReference type="InterPro" id="IPR000330">
    <property type="entry name" value="SNF2_N"/>
</dbReference>
<dbReference type="EMBL" id="CAKLDM010000004">
    <property type="protein sequence ID" value="CAH0543130.1"/>
    <property type="molecule type" value="Genomic_DNA"/>
</dbReference>
<dbReference type="SUPFAM" id="SSF53335">
    <property type="entry name" value="S-adenosyl-L-methionine-dependent methyltransferases"/>
    <property type="match status" value="1"/>
</dbReference>
<keyword evidence="1" id="KW-0489">Methyltransferase</keyword>
<evidence type="ECO:0000259" key="7">
    <source>
        <dbReference type="PROSITE" id="PS51194"/>
    </source>
</evidence>
<dbReference type="InterPro" id="IPR002052">
    <property type="entry name" value="DNA_methylase_N6_adenine_CS"/>
</dbReference>
<keyword evidence="4" id="KW-0067">ATP-binding</keyword>
<keyword evidence="9" id="KW-1185">Reference proteome</keyword>
<comment type="caution">
    <text evidence="8">The sequence shown here is derived from an EMBL/GenBank/DDBJ whole genome shotgun (WGS) entry which is preliminary data.</text>
</comment>
<dbReference type="InterPro" id="IPR011639">
    <property type="entry name" value="MethylTrfase_TaqI-like_dom"/>
</dbReference>
<keyword evidence="5" id="KW-0175">Coiled coil</keyword>
<dbReference type="Gene3D" id="3.40.50.300">
    <property type="entry name" value="P-loop containing nucleotide triphosphate hydrolases"/>
    <property type="match status" value="2"/>
</dbReference>
<dbReference type="SUPFAM" id="SSF52540">
    <property type="entry name" value="P-loop containing nucleoside triphosphate hydrolases"/>
    <property type="match status" value="2"/>
</dbReference>
<dbReference type="Pfam" id="PF00176">
    <property type="entry name" value="SNF2-rel_dom"/>
    <property type="match status" value="2"/>
</dbReference>
<keyword evidence="4" id="KW-0347">Helicase</keyword>
<dbReference type="SMART" id="SM00487">
    <property type="entry name" value="DEXDc"/>
    <property type="match status" value="1"/>
</dbReference>
<keyword evidence="4" id="KW-0547">Nucleotide-binding</keyword>
<dbReference type="InterPro" id="IPR027417">
    <property type="entry name" value="P-loop_NTPase"/>
</dbReference>
<evidence type="ECO:0000256" key="4">
    <source>
        <dbReference type="ARBA" id="ARBA00022806"/>
    </source>
</evidence>
<evidence type="ECO:0000256" key="1">
    <source>
        <dbReference type="ARBA" id="ARBA00022603"/>
    </source>
</evidence>
<dbReference type="PRINTS" id="PR00507">
    <property type="entry name" value="N12N6MTFRASE"/>
</dbReference>